<dbReference type="PROSITE" id="PS50987">
    <property type="entry name" value="HTH_ARSR_2"/>
    <property type="match status" value="1"/>
</dbReference>
<evidence type="ECO:0000256" key="2">
    <source>
        <dbReference type="ARBA" id="ARBA00023125"/>
    </source>
</evidence>
<feature type="domain" description="HTH arsR-type" evidence="4">
    <location>
        <begin position="6"/>
        <end position="98"/>
    </location>
</feature>
<evidence type="ECO:0000313" key="6">
    <source>
        <dbReference type="EMBL" id="MDB9221618.1"/>
    </source>
</evidence>
<dbReference type="PANTHER" id="PTHR43132">
    <property type="entry name" value="ARSENICAL RESISTANCE OPERON REPRESSOR ARSR-RELATED"/>
    <property type="match status" value="1"/>
</dbReference>
<evidence type="ECO:0000313" key="9">
    <source>
        <dbReference type="Proteomes" id="UP000283426"/>
    </source>
</evidence>
<keyword evidence="2" id="KW-0238">DNA-binding</keyword>
<dbReference type="InterPro" id="IPR001845">
    <property type="entry name" value="HTH_ArsR_DNA-bd_dom"/>
</dbReference>
<keyword evidence="1" id="KW-0805">Transcription regulation</keyword>
<proteinExistence type="predicted"/>
<dbReference type="PRINTS" id="PR00778">
    <property type="entry name" value="HTHARSR"/>
</dbReference>
<organism evidence="7 10">
    <name type="scientific">Odoribacter splanchnicus</name>
    <dbReference type="NCBI Taxonomy" id="28118"/>
    <lineage>
        <taxon>Bacteria</taxon>
        <taxon>Pseudomonadati</taxon>
        <taxon>Bacteroidota</taxon>
        <taxon>Bacteroidia</taxon>
        <taxon>Bacteroidales</taxon>
        <taxon>Odoribacteraceae</taxon>
        <taxon>Odoribacter</taxon>
    </lineage>
</organism>
<evidence type="ECO:0000313" key="10">
    <source>
        <dbReference type="Proteomes" id="UP000284243"/>
    </source>
</evidence>
<gene>
    <name evidence="8" type="ORF">DWW24_17935</name>
    <name evidence="7" type="ORF">DWW57_00095</name>
    <name evidence="5" type="ORF">L0P03_17485</name>
    <name evidence="6" type="ORF">PN645_01195</name>
</gene>
<dbReference type="Pfam" id="PF01022">
    <property type="entry name" value="HTH_5"/>
    <property type="match status" value="1"/>
</dbReference>
<dbReference type="NCBIfam" id="NF033788">
    <property type="entry name" value="HTH_metalloreg"/>
    <property type="match status" value="1"/>
</dbReference>
<sequence>MGTQCFTKEELEHIAYALKAVAHPNRLAIICLLSRNEELNVSEICEQMACSQALISHHLTDMYAKGILQIRREGRNAYYRLADDRVTNVMRCMMKAGG</sequence>
<dbReference type="SUPFAM" id="SSF46785">
    <property type="entry name" value="Winged helix' DNA-binding domain"/>
    <property type="match status" value="1"/>
</dbReference>
<protein>
    <submittedName>
        <fullName evidence="7">ArsR family transcriptional regulator</fullName>
    </submittedName>
    <submittedName>
        <fullName evidence="5">Metalloregulator ArsR/SmtB family transcription factor</fullName>
    </submittedName>
</protein>
<dbReference type="InterPro" id="IPR036388">
    <property type="entry name" value="WH-like_DNA-bd_sf"/>
</dbReference>
<dbReference type="Proteomes" id="UP001212263">
    <property type="component" value="Unassembled WGS sequence"/>
</dbReference>
<dbReference type="Proteomes" id="UP000283426">
    <property type="component" value="Unassembled WGS sequence"/>
</dbReference>
<evidence type="ECO:0000313" key="7">
    <source>
        <dbReference type="EMBL" id="RGU58840.1"/>
    </source>
</evidence>
<dbReference type="GeneID" id="61274116"/>
<evidence type="ECO:0000313" key="5">
    <source>
        <dbReference type="EMBL" id="MCG4961616.1"/>
    </source>
</evidence>
<dbReference type="OMA" id="ICEQMAC"/>
<dbReference type="Proteomes" id="UP001199750">
    <property type="component" value="Unassembled WGS sequence"/>
</dbReference>
<reference evidence="6" key="3">
    <citation type="submission" date="2023-01" db="EMBL/GenBank/DDBJ databases">
        <title>Human gut microbiome strain richness.</title>
        <authorList>
            <person name="Chen-Liaw A."/>
        </authorList>
    </citation>
    <scope>NUCLEOTIDE SEQUENCE</scope>
    <source>
        <strain evidence="6">RTP21484st1_B7_RTP21484_190118</strain>
    </source>
</reference>
<comment type="caution">
    <text evidence="7">The sequence shown here is derived from an EMBL/GenBank/DDBJ whole genome shotgun (WGS) entry which is preliminary data.</text>
</comment>
<reference evidence="5" key="2">
    <citation type="submission" date="2022-01" db="EMBL/GenBank/DDBJ databases">
        <title>Collection of gut derived symbiotic bacterial strains cultured from healthy donors.</title>
        <authorList>
            <person name="Lin H."/>
            <person name="Kohout C."/>
            <person name="Waligurski E."/>
            <person name="Pamer E.G."/>
        </authorList>
    </citation>
    <scope>NUCLEOTIDE SEQUENCE</scope>
    <source>
        <strain evidence="5">DFI.1.149</strain>
    </source>
</reference>
<keyword evidence="3" id="KW-0804">Transcription</keyword>
<dbReference type="InterPro" id="IPR036390">
    <property type="entry name" value="WH_DNA-bd_sf"/>
</dbReference>
<accession>A0A1Y3YKV2</accession>
<evidence type="ECO:0000259" key="4">
    <source>
        <dbReference type="PROSITE" id="PS50987"/>
    </source>
</evidence>
<dbReference type="EMBL" id="QRYC01000001">
    <property type="protein sequence ID" value="RGU58840.1"/>
    <property type="molecule type" value="Genomic_DNA"/>
</dbReference>
<reference evidence="9 10" key="1">
    <citation type="submission" date="2018-08" db="EMBL/GenBank/DDBJ databases">
        <title>A genome reference for cultivated species of the human gut microbiota.</title>
        <authorList>
            <person name="Zou Y."/>
            <person name="Xue W."/>
            <person name="Luo G."/>
        </authorList>
    </citation>
    <scope>NUCLEOTIDE SEQUENCE [LARGE SCALE GENOMIC DNA]</scope>
    <source>
        <strain evidence="8 9">AF14-6AC</strain>
        <strain evidence="7 10">AF16-14</strain>
    </source>
</reference>
<dbReference type="GO" id="GO:0003700">
    <property type="term" value="F:DNA-binding transcription factor activity"/>
    <property type="evidence" value="ECO:0007669"/>
    <property type="project" value="InterPro"/>
</dbReference>
<dbReference type="AlphaFoldDB" id="A0A1Y3YKV2"/>
<evidence type="ECO:0000256" key="1">
    <source>
        <dbReference type="ARBA" id="ARBA00023015"/>
    </source>
</evidence>
<dbReference type="PANTHER" id="PTHR43132:SF6">
    <property type="entry name" value="HTH-TYPE TRANSCRIPTIONAL REPRESSOR CZRA"/>
    <property type="match status" value="1"/>
</dbReference>
<dbReference type="Proteomes" id="UP000284243">
    <property type="component" value="Unassembled WGS sequence"/>
</dbReference>
<dbReference type="RefSeq" id="WP_013611171.1">
    <property type="nucleotide sequence ID" value="NZ_BAABYK010000001.1"/>
</dbReference>
<dbReference type="InterPro" id="IPR011991">
    <property type="entry name" value="ArsR-like_HTH"/>
</dbReference>
<dbReference type="CDD" id="cd00090">
    <property type="entry name" value="HTH_ARSR"/>
    <property type="match status" value="1"/>
</dbReference>
<dbReference type="EMBL" id="JAQMRD010000001">
    <property type="protein sequence ID" value="MDB9221618.1"/>
    <property type="molecule type" value="Genomic_DNA"/>
</dbReference>
<dbReference type="GO" id="GO:0003677">
    <property type="term" value="F:DNA binding"/>
    <property type="evidence" value="ECO:0007669"/>
    <property type="project" value="UniProtKB-KW"/>
</dbReference>
<dbReference type="EMBL" id="QRYW01000048">
    <property type="protein sequence ID" value="RGV19577.1"/>
    <property type="molecule type" value="Genomic_DNA"/>
</dbReference>
<dbReference type="SMART" id="SM00418">
    <property type="entry name" value="HTH_ARSR"/>
    <property type="match status" value="1"/>
</dbReference>
<dbReference type="EMBL" id="JAKNDN010000040">
    <property type="protein sequence ID" value="MCG4961616.1"/>
    <property type="molecule type" value="Genomic_DNA"/>
</dbReference>
<evidence type="ECO:0000313" key="8">
    <source>
        <dbReference type="EMBL" id="RGV19577.1"/>
    </source>
</evidence>
<evidence type="ECO:0000256" key="3">
    <source>
        <dbReference type="ARBA" id="ARBA00023163"/>
    </source>
</evidence>
<dbReference type="InterPro" id="IPR051011">
    <property type="entry name" value="Metal_resp_trans_reg"/>
</dbReference>
<dbReference type="Gene3D" id="1.10.10.10">
    <property type="entry name" value="Winged helix-like DNA-binding domain superfamily/Winged helix DNA-binding domain"/>
    <property type="match status" value="1"/>
</dbReference>
<name>A0A1Y3YKV2_9BACT</name>